<feature type="transmembrane region" description="Helical" evidence="6">
    <location>
        <begin position="213"/>
        <end position="235"/>
    </location>
</feature>
<feature type="domain" description="Major facilitator superfamily (MFS) profile" evidence="7">
    <location>
        <begin position="1"/>
        <end position="419"/>
    </location>
</feature>
<comment type="subcellular location">
    <subcellularLocation>
        <location evidence="1">Cell membrane</location>
        <topology evidence="1">Multi-pass membrane protein</topology>
    </subcellularLocation>
</comment>
<dbReference type="Pfam" id="PF07690">
    <property type="entry name" value="MFS_1"/>
    <property type="match status" value="1"/>
</dbReference>
<dbReference type="AlphaFoldDB" id="A0A9X1P9P9"/>
<feature type="transmembrane region" description="Helical" evidence="6">
    <location>
        <begin position="171"/>
        <end position="192"/>
    </location>
</feature>
<evidence type="ECO:0000256" key="2">
    <source>
        <dbReference type="ARBA" id="ARBA00022475"/>
    </source>
</evidence>
<name>A0A9X1P9P9_9BACT</name>
<dbReference type="GO" id="GO:0022857">
    <property type="term" value="F:transmembrane transporter activity"/>
    <property type="evidence" value="ECO:0007669"/>
    <property type="project" value="InterPro"/>
</dbReference>
<reference evidence="8" key="1">
    <citation type="submission" date="2021-12" db="EMBL/GenBank/DDBJ databases">
        <title>Novel species in genus Dyadobacter.</title>
        <authorList>
            <person name="Ma C."/>
        </authorList>
    </citation>
    <scope>NUCLEOTIDE SEQUENCE</scope>
    <source>
        <strain evidence="8">CY399</strain>
    </source>
</reference>
<evidence type="ECO:0000256" key="1">
    <source>
        <dbReference type="ARBA" id="ARBA00004651"/>
    </source>
</evidence>
<evidence type="ECO:0000313" key="8">
    <source>
        <dbReference type="EMBL" id="MCF0040946.1"/>
    </source>
</evidence>
<feature type="transmembrane region" description="Helical" evidence="6">
    <location>
        <begin position="7"/>
        <end position="30"/>
    </location>
</feature>
<dbReference type="InterPro" id="IPR020846">
    <property type="entry name" value="MFS_dom"/>
</dbReference>
<keyword evidence="4 6" id="KW-1133">Transmembrane helix</keyword>
<evidence type="ECO:0000259" key="7">
    <source>
        <dbReference type="PROSITE" id="PS50850"/>
    </source>
</evidence>
<keyword evidence="2" id="KW-1003">Cell membrane</keyword>
<dbReference type="SUPFAM" id="SSF103473">
    <property type="entry name" value="MFS general substrate transporter"/>
    <property type="match status" value="1"/>
</dbReference>
<keyword evidence="5 6" id="KW-0472">Membrane</keyword>
<protein>
    <submittedName>
        <fullName evidence="8">MFS transporter</fullName>
    </submittedName>
</protein>
<dbReference type="PANTHER" id="PTHR23513">
    <property type="entry name" value="INTEGRAL MEMBRANE EFFLUX PROTEIN-RELATED"/>
    <property type="match status" value="1"/>
</dbReference>
<dbReference type="InterPro" id="IPR036259">
    <property type="entry name" value="MFS_trans_sf"/>
</dbReference>
<sequence>MKTFYSILINSLAATLTNTFVWFAVTFWVYLETRSVIATSVMAGIYFATVALSGFFLGSIVDRYKKKTSMMISGIVTLILYVLALLTYIITPEADFKNPANISLWILIVLCLLGALVGNIRAIAISTVVTILIEEDKRDKANGLVGTVNGVSFLIASIFSGLVIGFMGMTWMLALAVGLTVVVLLHLITIHIPEKEIVQTGTHMENIDIKGTIAVVGLVPGLFGLIFFNTFNNFLGGVFMSLMDAYGLSLVSVQVWGILWGVLSLGFIVGGLVVAKKGLGKKPLKTLFVSNIIMWTICIFFTIQASIVLLAVGMFIYLCLIPVVEATEQTILQKVIPHERQGRVFGFAQSIEQAASPITAFMIGPIAKFIFIPFMTTGAGVDLIGSWFGTGTARGLALLFTVTGVLGLIVTLIAMQSKAYHKLSQIYKKPEPAFTEADAMEAERDI</sequence>
<dbReference type="PROSITE" id="PS50850">
    <property type="entry name" value="MFS"/>
    <property type="match status" value="1"/>
</dbReference>
<evidence type="ECO:0000256" key="5">
    <source>
        <dbReference type="ARBA" id="ARBA00023136"/>
    </source>
</evidence>
<feature type="transmembrane region" description="Helical" evidence="6">
    <location>
        <begin position="70"/>
        <end position="90"/>
    </location>
</feature>
<dbReference type="InterPro" id="IPR011701">
    <property type="entry name" value="MFS"/>
</dbReference>
<keyword evidence="9" id="KW-1185">Reference proteome</keyword>
<feature type="transmembrane region" description="Helical" evidence="6">
    <location>
        <begin position="144"/>
        <end position="165"/>
    </location>
</feature>
<dbReference type="EMBL" id="JAJTTA010000002">
    <property type="protein sequence ID" value="MCF0040946.1"/>
    <property type="molecule type" value="Genomic_DNA"/>
</dbReference>
<dbReference type="Proteomes" id="UP001139700">
    <property type="component" value="Unassembled WGS sequence"/>
</dbReference>
<organism evidence="8 9">
    <name type="scientific">Dyadobacter fanqingshengii</name>
    <dbReference type="NCBI Taxonomy" id="2906443"/>
    <lineage>
        <taxon>Bacteria</taxon>
        <taxon>Pseudomonadati</taxon>
        <taxon>Bacteroidota</taxon>
        <taxon>Cytophagia</taxon>
        <taxon>Cytophagales</taxon>
        <taxon>Spirosomataceae</taxon>
        <taxon>Dyadobacter</taxon>
    </lineage>
</organism>
<evidence type="ECO:0000256" key="4">
    <source>
        <dbReference type="ARBA" id="ARBA00022989"/>
    </source>
</evidence>
<feature type="transmembrane region" description="Helical" evidence="6">
    <location>
        <begin position="287"/>
        <end position="318"/>
    </location>
</feature>
<comment type="caution">
    <text evidence="8">The sequence shown here is derived from an EMBL/GenBank/DDBJ whole genome shotgun (WGS) entry which is preliminary data.</text>
</comment>
<dbReference type="PANTHER" id="PTHR23513:SF6">
    <property type="entry name" value="MAJOR FACILITATOR SUPERFAMILY ASSOCIATED DOMAIN-CONTAINING PROTEIN"/>
    <property type="match status" value="1"/>
</dbReference>
<proteinExistence type="predicted"/>
<feature type="transmembrane region" description="Helical" evidence="6">
    <location>
        <begin position="396"/>
        <end position="415"/>
    </location>
</feature>
<feature type="transmembrane region" description="Helical" evidence="6">
    <location>
        <begin position="102"/>
        <end position="132"/>
    </location>
</feature>
<dbReference type="RefSeq" id="WP_234613466.1">
    <property type="nucleotide sequence ID" value="NZ_CP098806.1"/>
</dbReference>
<evidence type="ECO:0000313" key="9">
    <source>
        <dbReference type="Proteomes" id="UP001139700"/>
    </source>
</evidence>
<feature type="transmembrane region" description="Helical" evidence="6">
    <location>
        <begin position="36"/>
        <end position="58"/>
    </location>
</feature>
<dbReference type="GO" id="GO:0005886">
    <property type="term" value="C:plasma membrane"/>
    <property type="evidence" value="ECO:0007669"/>
    <property type="project" value="UniProtKB-SubCell"/>
</dbReference>
<dbReference type="Gene3D" id="1.20.1250.20">
    <property type="entry name" value="MFS general substrate transporter like domains"/>
    <property type="match status" value="1"/>
</dbReference>
<evidence type="ECO:0000256" key="6">
    <source>
        <dbReference type="SAM" id="Phobius"/>
    </source>
</evidence>
<gene>
    <name evidence="8" type="ORF">LXM24_12675</name>
</gene>
<accession>A0A9X1P9P9</accession>
<evidence type="ECO:0000256" key="3">
    <source>
        <dbReference type="ARBA" id="ARBA00022692"/>
    </source>
</evidence>
<keyword evidence="3 6" id="KW-0812">Transmembrane</keyword>
<dbReference type="CDD" id="cd06173">
    <property type="entry name" value="MFS_MefA_like"/>
    <property type="match status" value="1"/>
</dbReference>
<feature type="transmembrane region" description="Helical" evidence="6">
    <location>
        <begin position="255"/>
        <end position="275"/>
    </location>
</feature>